<keyword evidence="2" id="KW-1133">Transmembrane helix</keyword>
<reference evidence="3" key="1">
    <citation type="journal article" date="2023" name="Mol. Phylogenet. Evol.">
        <title>Genome-scale phylogeny and comparative genomics of the fungal order Sordariales.</title>
        <authorList>
            <person name="Hensen N."/>
            <person name="Bonometti L."/>
            <person name="Westerberg I."/>
            <person name="Brannstrom I.O."/>
            <person name="Guillou S."/>
            <person name="Cros-Aarteil S."/>
            <person name="Calhoun S."/>
            <person name="Haridas S."/>
            <person name="Kuo A."/>
            <person name="Mondo S."/>
            <person name="Pangilinan J."/>
            <person name="Riley R."/>
            <person name="LaButti K."/>
            <person name="Andreopoulos B."/>
            <person name="Lipzen A."/>
            <person name="Chen C."/>
            <person name="Yan M."/>
            <person name="Daum C."/>
            <person name="Ng V."/>
            <person name="Clum A."/>
            <person name="Steindorff A."/>
            <person name="Ohm R.A."/>
            <person name="Martin F."/>
            <person name="Silar P."/>
            <person name="Natvig D.O."/>
            <person name="Lalanne C."/>
            <person name="Gautier V."/>
            <person name="Ament-Velasquez S.L."/>
            <person name="Kruys A."/>
            <person name="Hutchinson M.I."/>
            <person name="Powell A.J."/>
            <person name="Barry K."/>
            <person name="Miller A.N."/>
            <person name="Grigoriev I.V."/>
            <person name="Debuchy R."/>
            <person name="Gladieux P."/>
            <person name="Hiltunen Thoren M."/>
            <person name="Johannesson H."/>
        </authorList>
    </citation>
    <scope>NUCLEOTIDE SEQUENCE</scope>
    <source>
        <strain evidence="3">PSN243</strain>
    </source>
</reference>
<comment type="caution">
    <text evidence="3">The sequence shown here is derived from an EMBL/GenBank/DDBJ whole genome shotgun (WGS) entry which is preliminary data.</text>
</comment>
<dbReference type="InterPro" id="IPR046536">
    <property type="entry name" value="DUF6601"/>
</dbReference>
<sequence length="399" mass="45169">MEPHDVGGNGDAAPATPPIATSPYATANSGAAVMRQPTVFPGTFLGLTEKIELSSDLEIIEVDLDEKQQAATTSLKPRKLLKSKNPAKPFLPGQPRVRLHRDTDDADPACDEVLEYLRRAHLTDALDGLLPFMRYIFVQTPSFRHIMPLHHQQAHAREIMVNENPGLHLVWYYERIFIKPIPAYFYSKAFWDYLKEADSEVYRASVGFMRSYYFLIQYEIDFQEALKHRLIPKRPDGSSPTYEEFHDFLYPFSKVDDDFVSRRFHYGELRLTRINRTAFLFKGKLAYFHIYPQWGSFLAHILAPIITIFAVFSVVLNSMQVGLAALDMGPGNEGAGWPAFVSVSIYFPVAIIISIAIVVAIAVVGLLIMGVKDLIHGNNVRRRKKRGDKRAGEKSHGMI</sequence>
<keyword evidence="2" id="KW-0472">Membrane</keyword>
<feature type="transmembrane region" description="Helical" evidence="2">
    <location>
        <begin position="297"/>
        <end position="325"/>
    </location>
</feature>
<evidence type="ECO:0000313" key="4">
    <source>
        <dbReference type="Proteomes" id="UP001321760"/>
    </source>
</evidence>
<dbReference type="Proteomes" id="UP001321760">
    <property type="component" value="Unassembled WGS sequence"/>
</dbReference>
<feature type="region of interest" description="Disordered" evidence="1">
    <location>
        <begin position="1"/>
        <end position="21"/>
    </location>
</feature>
<evidence type="ECO:0000256" key="1">
    <source>
        <dbReference type="SAM" id="MobiDB-lite"/>
    </source>
</evidence>
<dbReference type="AlphaFoldDB" id="A0AAV9GWJ0"/>
<gene>
    <name evidence="3" type="ORF">QBC34DRAFT_378394</name>
</gene>
<evidence type="ECO:0000313" key="3">
    <source>
        <dbReference type="EMBL" id="KAK4451543.1"/>
    </source>
</evidence>
<protein>
    <submittedName>
        <fullName evidence="3">Uncharacterized protein</fullName>
    </submittedName>
</protein>
<dbReference type="Pfam" id="PF20246">
    <property type="entry name" value="DUF6601"/>
    <property type="match status" value="1"/>
</dbReference>
<name>A0AAV9GWJ0_9PEZI</name>
<keyword evidence="4" id="KW-1185">Reference proteome</keyword>
<dbReference type="PANTHER" id="PTHR34414">
    <property type="entry name" value="HET DOMAIN-CONTAINING PROTEIN-RELATED"/>
    <property type="match status" value="1"/>
</dbReference>
<dbReference type="PANTHER" id="PTHR34414:SF1">
    <property type="entry name" value="SUBTILISIN-LIKE SERINE PROTEASE"/>
    <property type="match status" value="1"/>
</dbReference>
<evidence type="ECO:0000256" key="2">
    <source>
        <dbReference type="SAM" id="Phobius"/>
    </source>
</evidence>
<reference evidence="3" key="2">
    <citation type="submission" date="2023-05" db="EMBL/GenBank/DDBJ databases">
        <authorList>
            <consortium name="Lawrence Berkeley National Laboratory"/>
            <person name="Steindorff A."/>
            <person name="Hensen N."/>
            <person name="Bonometti L."/>
            <person name="Westerberg I."/>
            <person name="Brannstrom I.O."/>
            <person name="Guillou S."/>
            <person name="Cros-Aarteil S."/>
            <person name="Calhoun S."/>
            <person name="Haridas S."/>
            <person name="Kuo A."/>
            <person name="Mondo S."/>
            <person name="Pangilinan J."/>
            <person name="Riley R."/>
            <person name="Labutti K."/>
            <person name="Andreopoulos B."/>
            <person name="Lipzen A."/>
            <person name="Chen C."/>
            <person name="Yanf M."/>
            <person name="Daum C."/>
            <person name="Ng V."/>
            <person name="Clum A."/>
            <person name="Ohm R."/>
            <person name="Martin F."/>
            <person name="Silar P."/>
            <person name="Natvig D."/>
            <person name="Lalanne C."/>
            <person name="Gautier V."/>
            <person name="Ament-Velasquez S.L."/>
            <person name="Kruys A."/>
            <person name="Hutchinson M.I."/>
            <person name="Powell A.J."/>
            <person name="Barry K."/>
            <person name="Miller A.N."/>
            <person name="Grigoriev I.V."/>
            <person name="Debuchy R."/>
            <person name="Gladieux P."/>
            <person name="Thoren M.H."/>
            <person name="Johannesson H."/>
        </authorList>
    </citation>
    <scope>NUCLEOTIDE SEQUENCE</scope>
    <source>
        <strain evidence="3">PSN243</strain>
    </source>
</reference>
<feature type="region of interest" description="Disordered" evidence="1">
    <location>
        <begin position="83"/>
        <end position="103"/>
    </location>
</feature>
<accession>A0AAV9GWJ0</accession>
<keyword evidence="2" id="KW-0812">Transmembrane</keyword>
<feature type="transmembrane region" description="Helical" evidence="2">
    <location>
        <begin position="345"/>
        <end position="375"/>
    </location>
</feature>
<organism evidence="3 4">
    <name type="scientific">Podospora aff. communis PSN243</name>
    <dbReference type="NCBI Taxonomy" id="3040156"/>
    <lineage>
        <taxon>Eukaryota</taxon>
        <taxon>Fungi</taxon>
        <taxon>Dikarya</taxon>
        <taxon>Ascomycota</taxon>
        <taxon>Pezizomycotina</taxon>
        <taxon>Sordariomycetes</taxon>
        <taxon>Sordariomycetidae</taxon>
        <taxon>Sordariales</taxon>
        <taxon>Podosporaceae</taxon>
        <taxon>Podospora</taxon>
    </lineage>
</organism>
<feature type="compositionally biased region" description="Low complexity" evidence="1">
    <location>
        <begin position="12"/>
        <end position="21"/>
    </location>
</feature>
<proteinExistence type="predicted"/>
<dbReference type="EMBL" id="MU865928">
    <property type="protein sequence ID" value="KAK4451543.1"/>
    <property type="molecule type" value="Genomic_DNA"/>
</dbReference>